<sequence>MFFFKVRWCQNLH</sequence>
<protein>
    <submittedName>
        <fullName evidence="1">Uncharacterized protein</fullName>
    </submittedName>
</protein>
<proteinExistence type="predicted"/>
<reference evidence="1" key="1">
    <citation type="submission" date="2018-02" db="EMBL/GenBank/DDBJ databases">
        <title>Rhizophora mucronata_Transcriptome.</title>
        <authorList>
            <person name="Meera S.P."/>
            <person name="Sreeshan A."/>
            <person name="Augustine A."/>
        </authorList>
    </citation>
    <scope>NUCLEOTIDE SEQUENCE</scope>
    <source>
        <tissue evidence="1">Leaf</tissue>
    </source>
</reference>
<organism evidence="1">
    <name type="scientific">Rhizophora mucronata</name>
    <name type="common">Asiatic mangrove</name>
    <dbReference type="NCBI Taxonomy" id="61149"/>
    <lineage>
        <taxon>Eukaryota</taxon>
        <taxon>Viridiplantae</taxon>
        <taxon>Streptophyta</taxon>
        <taxon>Embryophyta</taxon>
        <taxon>Tracheophyta</taxon>
        <taxon>Spermatophyta</taxon>
        <taxon>Magnoliopsida</taxon>
        <taxon>eudicotyledons</taxon>
        <taxon>Gunneridae</taxon>
        <taxon>Pentapetalae</taxon>
        <taxon>rosids</taxon>
        <taxon>fabids</taxon>
        <taxon>Malpighiales</taxon>
        <taxon>Rhizophoraceae</taxon>
        <taxon>Rhizophora</taxon>
    </lineage>
</organism>
<accession>A0A2P2NDR5</accession>
<dbReference type="EMBL" id="GGEC01060134">
    <property type="protein sequence ID" value="MBX40618.1"/>
    <property type="molecule type" value="Transcribed_RNA"/>
</dbReference>
<name>A0A2P2NDR5_RHIMU</name>
<evidence type="ECO:0000313" key="1">
    <source>
        <dbReference type="EMBL" id="MBX40618.1"/>
    </source>
</evidence>